<dbReference type="SUPFAM" id="SSF48350">
    <property type="entry name" value="GTPase activation domain, GAP"/>
    <property type="match status" value="1"/>
</dbReference>
<protein>
    <recommendedName>
        <fullName evidence="3">Rho-GAP domain-containing protein</fullName>
    </recommendedName>
</protein>
<feature type="compositionally biased region" description="Polar residues" evidence="2">
    <location>
        <begin position="843"/>
        <end position="877"/>
    </location>
</feature>
<dbReference type="AlphaFoldDB" id="A0A814SVF2"/>
<feature type="region of interest" description="Disordered" evidence="2">
    <location>
        <begin position="139"/>
        <end position="177"/>
    </location>
</feature>
<feature type="compositionally biased region" description="Low complexity" evidence="2">
    <location>
        <begin position="230"/>
        <end position="251"/>
    </location>
</feature>
<feature type="compositionally biased region" description="Low complexity" evidence="2">
    <location>
        <begin position="33"/>
        <end position="46"/>
    </location>
</feature>
<feature type="compositionally biased region" description="Polar residues" evidence="2">
    <location>
        <begin position="480"/>
        <end position="490"/>
    </location>
</feature>
<dbReference type="InterPro" id="IPR000198">
    <property type="entry name" value="RhoGAP_dom"/>
</dbReference>
<comment type="caution">
    <text evidence="4">The sequence shown here is derived from an EMBL/GenBank/DDBJ whole genome shotgun (WGS) entry which is preliminary data.</text>
</comment>
<dbReference type="GO" id="GO:0007165">
    <property type="term" value="P:signal transduction"/>
    <property type="evidence" value="ECO:0007669"/>
    <property type="project" value="InterPro"/>
</dbReference>
<sequence length="1042" mass="114480">MARHPPFPRFRLDPECNGDQSITGAHATSDMPQSYQEQQQKQLQPQRYPVRFRRSACSDLQSSTIPEGRIYNDNHRRASLFLDRPSEPSLTKKPLSVFDEAPSECDYIKQCRQRCQSLYGSLPSSTSVSAPVSPLILKESTLIPSDDEADDDDDDVEVEEEEDNNENDEPEEDEDEQCFDNTATNNFRHSLPDTSPAGLAIRNFLKRNKSTNNNNNNNNNNHHHPRLGVPSQSSQSLCSSSSSALTPSPSPLSTFRNFLSLVKLPSASSSSATTTSTSTKSIISTASSTSTTPHHSSLTTLTGTAGGSSTTLDQTASSLSLKKRSTTSVDAQSPWYFDNDKSQWCSADGTSFITLGPIELHNLTYAEHKQLKRLILQRLQTAQYDLGVPIHVPKEEPVRKRKHHFMFRSKSSDKSKEAREAKSNGNIFGVALAQCVIDDDFRFQDETISTPSSTTTTSGVANRQDSTDIIVITTSDRRTSPSGSVSSTNDSGYSISPASPSSLHISDSDYEQLKLRSLSLEALAENEAGTGVNRCNTLRCYPAKVPELIQNCCDYLEKNALQTVGLFRVGVSKKRLKELKEQVNLNRSLTFDESTNAHDIAGLIKEFLRELPEPLLTRDLCAPILNIPARLNSKDQSRALAFLIALLPSSNRDTLYTLLKFLHNVSLNAQDRSSNDGKVVVAGNKMDAANLAIVFAPTILMDGKAPVISSKDMSVATSADQMEQGKTVLKMMIEQYKELFIVSKDLHNQISLALNESDNVQLMRALSFKVQQGCGILSMQLDDANERLLMSLDLTAVLCETPNATTSIFSSIIPQTNRSNQQQGSTGGGPILRRYNHRRNSDFPCSSTHSSRSSEFLQVPMSSSQQRLSNHNHQSVSKLPRVRDIREASIDQIIFRVIEPFSSVINEQQQQLRNATEPIINVSSFDDMVASSIIRPNTLDIKESPPSPPSSPILRSAATATTTTTTTIAVTTTTTPATTTTTTEPTLREIKPYSRSKTAPLSSSSGAHNFLSVKRREARDLCGSSSNDDSPSPTNGQHSTLV</sequence>
<accession>A0A814SVF2</accession>
<proteinExistence type="predicted"/>
<dbReference type="Gene3D" id="1.10.555.10">
    <property type="entry name" value="Rho GTPase activation protein"/>
    <property type="match status" value="1"/>
</dbReference>
<feature type="region of interest" description="Disordered" evidence="2">
    <location>
        <begin position="810"/>
        <end position="880"/>
    </location>
</feature>
<feature type="region of interest" description="Disordered" evidence="2">
    <location>
        <begin position="467"/>
        <end position="501"/>
    </location>
</feature>
<feature type="domain" description="Rho-GAP" evidence="3">
    <location>
        <begin position="518"/>
        <end position="740"/>
    </location>
</feature>
<evidence type="ECO:0000313" key="5">
    <source>
        <dbReference type="Proteomes" id="UP000663852"/>
    </source>
</evidence>
<gene>
    <name evidence="4" type="ORF">EDS130_LOCUS22542</name>
</gene>
<evidence type="ECO:0000259" key="3">
    <source>
        <dbReference type="PROSITE" id="PS50238"/>
    </source>
</evidence>
<name>A0A814SVF2_ADIRI</name>
<feature type="region of interest" description="Disordered" evidence="2">
    <location>
        <begin position="936"/>
        <end position="1042"/>
    </location>
</feature>
<dbReference type="InterPro" id="IPR008936">
    <property type="entry name" value="Rho_GTPase_activation_prot"/>
</dbReference>
<dbReference type="PROSITE" id="PS50238">
    <property type="entry name" value="RHOGAP"/>
    <property type="match status" value="1"/>
</dbReference>
<evidence type="ECO:0000313" key="4">
    <source>
        <dbReference type="EMBL" id="CAF1149693.1"/>
    </source>
</evidence>
<dbReference type="PANTHER" id="PTHR12635:SF7">
    <property type="entry name" value="RHO GTPASE ACTIVATING PROTEIN 6-RELATED"/>
    <property type="match status" value="1"/>
</dbReference>
<organism evidence="4 5">
    <name type="scientific">Adineta ricciae</name>
    <name type="common">Rotifer</name>
    <dbReference type="NCBI Taxonomy" id="249248"/>
    <lineage>
        <taxon>Eukaryota</taxon>
        <taxon>Metazoa</taxon>
        <taxon>Spiralia</taxon>
        <taxon>Gnathifera</taxon>
        <taxon>Rotifera</taxon>
        <taxon>Eurotatoria</taxon>
        <taxon>Bdelloidea</taxon>
        <taxon>Adinetida</taxon>
        <taxon>Adinetidae</taxon>
        <taxon>Adineta</taxon>
    </lineage>
</organism>
<dbReference type="PANTHER" id="PTHR12635">
    <property type="entry name" value="RHO-GTPASE-ACTIVATING PROTEIN 6 FAMILY MEMBER"/>
    <property type="match status" value="1"/>
</dbReference>
<feature type="compositionally biased region" description="Low complexity" evidence="2">
    <location>
        <begin position="1023"/>
        <end position="1036"/>
    </location>
</feature>
<dbReference type="EMBL" id="CAJNOJ010000119">
    <property type="protein sequence ID" value="CAF1149693.1"/>
    <property type="molecule type" value="Genomic_DNA"/>
</dbReference>
<evidence type="ECO:0000256" key="1">
    <source>
        <dbReference type="ARBA" id="ARBA00022468"/>
    </source>
</evidence>
<dbReference type="OrthoDB" id="10024839at2759"/>
<dbReference type="SMART" id="SM00324">
    <property type="entry name" value="RhoGAP"/>
    <property type="match status" value="1"/>
</dbReference>
<dbReference type="Proteomes" id="UP000663852">
    <property type="component" value="Unassembled WGS sequence"/>
</dbReference>
<dbReference type="GO" id="GO:0005096">
    <property type="term" value="F:GTPase activator activity"/>
    <property type="evidence" value="ECO:0007669"/>
    <property type="project" value="UniProtKB-KW"/>
</dbReference>
<feature type="compositionally biased region" description="Polar residues" evidence="2">
    <location>
        <begin position="995"/>
        <end position="1007"/>
    </location>
</feature>
<feature type="compositionally biased region" description="Polar residues" evidence="2">
    <location>
        <begin position="810"/>
        <end position="824"/>
    </location>
</feature>
<feature type="compositionally biased region" description="Low complexity" evidence="2">
    <location>
        <begin position="491"/>
        <end position="501"/>
    </location>
</feature>
<feature type="compositionally biased region" description="Low complexity" evidence="2">
    <location>
        <begin position="957"/>
        <end position="983"/>
    </location>
</feature>
<feature type="region of interest" description="Disordered" evidence="2">
    <location>
        <begin position="208"/>
        <end position="251"/>
    </location>
</feature>
<reference evidence="4" key="1">
    <citation type="submission" date="2021-02" db="EMBL/GenBank/DDBJ databases">
        <authorList>
            <person name="Nowell W R."/>
        </authorList>
    </citation>
    <scope>NUCLEOTIDE SEQUENCE</scope>
</reference>
<dbReference type="InterPro" id="IPR037863">
    <property type="entry name" value="RHOGAP6/36"/>
</dbReference>
<feature type="compositionally biased region" description="Acidic residues" evidence="2">
    <location>
        <begin position="145"/>
        <end position="177"/>
    </location>
</feature>
<feature type="region of interest" description="Disordered" evidence="2">
    <location>
        <begin position="268"/>
        <end position="319"/>
    </location>
</feature>
<keyword evidence="1" id="KW-0343">GTPase activation</keyword>
<evidence type="ECO:0000256" key="2">
    <source>
        <dbReference type="SAM" id="MobiDB-lite"/>
    </source>
</evidence>
<dbReference type="Pfam" id="PF00620">
    <property type="entry name" value="RhoGAP"/>
    <property type="match status" value="1"/>
</dbReference>
<feature type="region of interest" description="Disordered" evidence="2">
    <location>
        <begin position="1"/>
        <end position="47"/>
    </location>
</feature>